<feature type="region of interest" description="Disordered" evidence="1">
    <location>
        <begin position="203"/>
        <end position="225"/>
    </location>
</feature>
<gene>
    <name evidence="2" type="ORF">ETAA1_03670</name>
</gene>
<accession>A0A517XLV3</accession>
<feature type="compositionally biased region" description="Basic and acidic residues" evidence="1">
    <location>
        <begin position="163"/>
        <end position="180"/>
    </location>
</feature>
<feature type="region of interest" description="Disordered" evidence="1">
    <location>
        <begin position="159"/>
        <end position="180"/>
    </location>
</feature>
<dbReference type="Proteomes" id="UP000319576">
    <property type="component" value="Chromosome"/>
</dbReference>
<sequence>MPDDPPRLLGTYSTPAFKYGDAVMCEVRGEVLITGLTCARIPWPVGKRPASQGRALVVYAGLAAAVRRESSAAVCFYWGVTAQTVSKWRKALGVGQMTQGTALLKSEALRESEAMAAARERGWAKARDPERVRKIREAKLGKPRPDHVIDAMRQARLGATASDETRRKLSEAKKGKPRAPRKEWAEWELALLGELPDAEVAKRTGRSYASVASMRRKVGREPSDR</sequence>
<proteinExistence type="predicted"/>
<evidence type="ECO:0000256" key="1">
    <source>
        <dbReference type="SAM" id="MobiDB-lite"/>
    </source>
</evidence>
<keyword evidence="3" id="KW-1185">Reference proteome</keyword>
<evidence type="ECO:0000313" key="2">
    <source>
        <dbReference type="EMBL" id="QDU18479.1"/>
    </source>
</evidence>
<name>A0A517XLV3_9BACT</name>
<dbReference type="OrthoDB" id="258970at2"/>
<dbReference type="AlphaFoldDB" id="A0A517XLV3"/>
<dbReference type="EMBL" id="CP036273">
    <property type="protein sequence ID" value="QDU18479.1"/>
    <property type="molecule type" value="Genomic_DNA"/>
</dbReference>
<evidence type="ECO:0000313" key="3">
    <source>
        <dbReference type="Proteomes" id="UP000319576"/>
    </source>
</evidence>
<protein>
    <submittedName>
        <fullName evidence="2">Uncharacterized protein</fullName>
    </submittedName>
</protein>
<reference evidence="2 3" key="1">
    <citation type="submission" date="2019-02" db="EMBL/GenBank/DDBJ databases">
        <title>Deep-cultivation of Planctomycetes and their phenomic and genomic characterization uncovers novel biology.</title>
        <authorList>
            <person name="Wiegand S."/>
            <person name="Jogler M."/>
            <person name="Boedeker C."/>
            <person name="Pinto D."/>
            <person name="Vollmers J."/>
            <person name="Rivas-Marin E."/>
            <person name="Kohn T."/>
            <person name="Peeters S.H."/>
            <person name="Heuer A."/>
            <person name="Rast P."/>
            <person name="Oberbeckmann S."/>
            <person name="Bunk B."/>
            <person name="Jeske O."/>
            <person name="Meyerdierks A."/>
            <person name="Storesund J.E."/>
            <person name="Kallscheuer N."/>
            <person name="Luecker S."/>
            <person name="Lage O.M."/>
            <person name="Pohl T."/>
            <person name="Merkel B.J."/>
            <person name="Hornburger P."/>
            <person name="Mueller R.-W."/>
            <person name="Bruemmer F."/>
            <person name="Labrenz M."/>
            <person name="Spormann A.M."/>
            <person name="Op den Camp H."/>
            <person name="Overmann J."/>
            <person name="Amann R."/>
            <person name="Jetten M.S.M."/>
            <person name="Mascher T."/>
            <person name="Medema M.H."/>
            <person name="Devos D.P."/>
            <person name="Kaster A.-K."/>
            <person name="Ovreas L."/>
            <person name="Rohde M."/>
            <person name="Galperin M.Y."/>
            <person name="Jogler C."/>
        </authorList>
    </citation>
    <scope>NUCLEOTIDE SEQUENCE [LARGE SCALE GENOMIC DNA]</scope>
    <source>
        <strain evidence="2 3">ETA_A1</strain>
    </source>
</reference>
<organism evidence="2 3">
    <name type="scientific">Urbifossiella limnaea</name>
    <dbReference type="NCBI Taxonomy" id="2528023"/>
    <lineage>
        <taxon>Bacteria</taxon>
        <taxon>Pseudomonadati</taxon>
        <taxon>Planctomycetota</taxon>
        <taxon>Planctomycetia</taxon>
        <taxon>Gemmatales</taxon>
        <taxon>Gemmataceae</taxon>
        <taxon>Urbifossiella</taxon>
    </lineage>
</organism>
<dbReference type="RefSeq" id="WP_145233800.1">
    <property type="nucleotide sequence ID" value="NZ_CP036273.1"/>
</dbReference>
<dbReference type="KEGG" id="uli:ETAA1_03670"/>